<dbReference type="PROSITE" id="PS51085">
    <property type="entry name" value="2FE2S_FER_2"/>
    <property type="match status" value="1"/>
</dbReference>
<evidence type="ECO:0000256" key="8">
    <source>
        <dbReference type="ARBA" id="ARBA00023004"/>
    </source>
</evidence>
<gene>
    <name evidence="16" type="primary">hoxU</name>
    <name evidence="16" type="ORF">NATSA_03785</name>
</gene>
<dbReference type="InterPro" id="IPR050157">
    <property type="entry name" value="PSI_iron-sulfur_center"/>
</dbReference>
<evidence type="ECO:0000256" key="11">
    <source>
        <dbReference type="ARBA" id="ARBA00023136"/>
    </source>
</evidence>
<comment type="similarity">
    <text evidence="3">Belongs to the complex I 75 kDa subunit family.</text>
</comment>
<dbReference type="InterPro" id="IPR036010">
    <property type="entry name" value="2Fe-2S_ferredoxin-like_sf"/>
</dbReference>
<dbReference type="RefSeq" id="WP_210510538.1">
    <property type="nucleotide sequence ID" value="NZ_JAFIDN010000002.1"/>
</dbReference>
<dbReference type="GO" id="GO:0016491">
    <property type="term" value="F:oxidoreductase activity"/>
    <property type="evidence" value="ECO:0007669"/>
    <property type="project" value="InterPro"/>
</dbReference>
<protein>
    <submittedName>
        <fullName evidence="16">Bidirectional hydrogenase complex protein HoxU</fullName>
    </submittedName>
</protein>
<dbReference type="InterPro" id="IPR017896">
    <property type="entry name" value="4Fe4S_Fe-S-bd"/>
</dbReference>
<evidence type="ECO:0000256" key="9">
    <source>
        <dbReference type="ARBA" id="ARBA00023014"/>
    </source>
</evidence>
<dbReference type="InterPro" id="IPR001041">
    <property type="entry name" value="2Fe-2S_ferredoxin-type"/>
</dbReference>
<keyword evidence="7" id="KW-1278">Translocase</keyword>
<accession>A0A8J7RKE9</accession>
<dbReference type="Pfam" id="PF22117">
    <property type="entry name" value="Fer4_Nqo3"/>
    <property type="match status" value="1"/>
</dbReference>
<evidence type="ECO:0000256" key="12">
    <source>
        <dbReference type="ARBA" id="ARBA00034078"/>
    </source>
</evidence>
<dbReference type="GO" id="GO:0051539">
    <property type="term" value="F:4 iron, 4 sulfur cluster binding"/>
    <property type="evidence" value="ECO:0007669"/>
    <property type="project" value="UniProtKB-KW"/>
</dbReference>
<evidence type="ECO:0000256" key="6">
    <source>
        <dbReference type="ARBA" id="ARBA00022723"/>
    </source>
</evidence>
<dbReference type="PROSITE" id="PS51379">
    <property type="entry name" value="4FE4S_FER_2"/>
    <property type="match status" value="2"/>
</dbReference>
<evidence type="ECO:0000256" key="4">
    <source>
        <dbReference type="ARBA" id="ARBA00022485"/>
    </source>
</evidence>
<evidence type="ECO:0000256" key="10">
    <source>
        <dbReference type="ARBA" id="ARBA00023027"/>
    </source>
</evidence>
<dbReference type="GO" id="GO:0016020">
    <property type="term" value="C:membrane"/>
    <property type="evidence" value="ECO:0007669"/>
    <property type="project" value="UniProtKB-SubCell"/>
</dbReference>
<dbReference type="PANTHER" id="PTHR24960:SF84">
    <property type="entry name" value="HYDROGENASE SUBUNIT"/>
    <property type="match status" value="1"/>
</dbReference>
<comment type="cofactor">
    <cofactor evidence="1">
        <name>[4Fe-4S] cluster</name>
        <dbReference type="ChEBI" id="CHEBI:49883"/>
    </cofactor>
</comment>
<keyword evidence="9" id="KW-0411">Iron-sulfur</keyword>
<dbReference type="InterPro" id="IPR000283">
    <property type="entry name" value="NADH_UbQ_OxRdtase_75kDa_su_CS"/>
</dbReference>
<evidence type="ECO:0000256" key="1">
    <source>
        <dbReference type="ARBA" id="ARBA00001966"/>
    </source>
</evidence>
<evidence type="ECO:0000313" key="17">
    <source>
        <dbReference type="Proteomes" id="UP000673975"/>
    </source>
</evidence>
<dbReference type="SMART" id="SM00929">
    <property type="entry name" value="NADH-G_4Fe-4S_3"/>
    <property type="match status" value="1"/>
</dbReference>
<keyword evidence="4" id="KW-0004">4Fe-4S</keyword>
<proteinExistence type="inferred from homology"/>
<dbReference type="PROSITE" id="PS51839">
    <property type="entry name" value="4FE4S_HC3"/>
    <property type="match status" value="1"/>
</dbReference>
<dbReference type="EMBL" id="JAFIDN010000002">
    <property type="protein sequence ID" value="MBP3191778.1"/>
    <property type="molecule type" value="Genomic_DNA"/>
</dbReference>
<keyword evidence="6" id="KW-0479">Metal-binding</keyword>
<evidence type="ECO:0000313" key="16">
    <source>
        <dbReference type="EMBL" id="MBP3191778.1"/>
    </source>
</evidence>
<comment type="cofactor">
    <cofactor evidence="12">
        <name>[2Fe-2S] cluster</name>
        <dbReference type="ChEBI" id="CHEBI:190135"/>
    </cofactor>
</comment>
<dbReference type="Proteomes" id="UP000673975">
    <property type="component" value="Unassembled WGS sequence"/>
</dbReference>
<keyword evidence="11" id="KW-0472">Membrane</keyword>
<sequence length="239" mass="26927">MSSSVKIKTLIIDDRHVGAREDQNILEVARENGIDIPTLCSIDGLSAYGGCRLCMVEVAGTPKLLPACMTTVEEGMQVFTQTERLRKLRKNLLELYFSERNHVCSVCVSNDNCDLQAMAQKVGMDHVHYPYIYPDLEVDVTSERFVMDHNRCIMCTRCVRVCDEIEGAHTLDIKDRGIEARIVTDLDQPWGESETCTLCGKCVHVCPTGALFEKGKSVGEMSKRRQFLPYLSLMRGEKK</sequence>
<evidence type="ECO:0000259" key="15">
    <source>
        <dbReference type="PROSITE" id="PS51839"/>
    </source>
</evidence>
<keyword evidence="17" id="KW-1185">Reference proteome</keyword>
<comment type="subcellular location">
    <subcellularLocation>
        <location evidence="2">Membrane</location>
    </subcellularLocation>
</comment>
<dbReference type="GO" id="GO:0008137">
    <property type="term" value="F:NADH dehydrogenase (ubiquinone) activity"/>
    <property type="evidence" value="ECO:0007669"/>
    <property type="project" value="InterPro"/>
</dbReference>
<dbReference type="Pfam" id="PF13510">
    <property type="entry name" value="Fer2_4"/>
    <property type="match status" value="1"/>
</dbReference>
<evidence type="ECO:0000259" key="14">
    <source>
        <dbReference type="PROSITE" id="PS51379"/>
    </source>
</evidence>
<dbReference type="InterPro" id="IPR019574">
    <property type="entry name" value="NADH_UbQ_OxRdtase_Gsu_4Fe4S-bd"/>
</dbReference>
<reference evidence="16" key="1">
    <citation type="submission" date="2021-02" db="EMBL/GenBank/DDBJ databases">
        <title>Natronogracilivirga saccharolytica gen. nov. sp. nov. a new anaerobic, haloalkiliphilic carbohydrate-fermenting bacterium from soda lake and proposing of Cyclonatronumiaceae fam. nov. in the phylum Balneolaeota.</title>
        <authorList>
            <person name="Zhilina T.N."/>
            <person name="Sorokin D.Y."/>
            <person name="Zavarzina D.G."/>
            <person name="Toshchakov S.V."/>
            <person name="Kublanov I.V."/>
        </authorList>
    </citation>
    <scope>NUCLEOTIDE SEQUENCE</scope>
    <source>
        <strain evidence="16">Z-1702</strain>
    </source>
</reference>
<dbReference type="PROSITE" id="PS00198">
    <property type="entry name" value="4FE4S_FER_1"/>
    <property type="match status" value="1"/>
</dbReference>
<dbReference type="Gene3D" id="3.10.20.740">
    <property type="match status" value="1"/>
</dbReference>
<feature type="domain" description="4Fe-4S ferredoxin-type" evidence="14">
    <location>
        <begin position="187"/>
        <end position="216"/>
    </location>
</feature>
<dbReference type="GO" id="GO:0051537">
    <property type="term" value="F:2 iron, 2 sulfur cluster binding"/>
    <property type="evidence" value="ECO:0007669"/>
    <property type="project" value="UniProtKB-KW"/>
</dbReference>
<evidence type="ECO:0000259" key="13">
    <source>
        <dbReference type="PROSITE" id="PS51085"/>
    </source>
</evidence>
<dbReference type="SUPFAM" id="SSF54862">
    <property type="entry name" value="4Fe-4S ferredoxins"/>
    <property type="match status" value="1"/>
</dbReference>
<dbReference type="GO" id="GO:0042773">
    <property type="term" value="P:ATP synthesis coupled electron transport"/>
    <property type="evidence" value="ECO:0007669"/>
    <property type="project" value="InterPro"/>
</dbReference>
<name>A0A8J7RKE9_9BACT</name>
<dbReference type="AlphaFoldDB" id="A0A8J7RKE9"/>
<feature type="domain" description="4Fe-4S ferredoxin-type" evidence="14">
    <location>
        <begin position="143"/>
        <end position="174"/>
    </location>
</feature>
<dbReference type="Gene3D" id="3.30.70.20">
    <property type="match status" value="1"/>
</dbReference>
<dbReference type="Pfam" id="PF10588">
    <property type="entry name" value="NADH-G_4Fe-4S_3"/>
    <property type="match status" value="1"/>
</dbReference>
<dbReference type="FunFam" id="3.10.20.740:FF:000004">
    <property type="entry name" value="NADH-quinone oxidoreductase"/>
    <property type="match status" value="1"/>
</dbReference>
<organism evidence="16 17">
    <name type="scientific">Natronogracilivirga saccharolytica</name>
    <dbReference type="NCBI Taxonomy" id="2812953"/>
    <lineage>
        <taxon>Bacteria</taxon>
        <taxon>Pseudomonadati</taxon>
        <taxon>Balneolota</taxon>
        <taxon>Balneolia</taxon>
        <taxon>Balneolales</taxon>
        <taxon>Cyclonatronaceae</taxon>
        <taxon>Natronogracilivirga</taxon>
    </lineage>
</organism>
<dbReference type="PANTHER" id="PTHR24960">
    <property type="entry name" value="PHOTOSYSTEM I IRON-SULFUR CENTER-RELATED"/>
    <property type="match status" value="1"/>
</dbReference>
<keyword evidence="8" id="KW-0408">Iron</keyword>
<dbReference type="InterPro" id="IPR017900">
    <property type="entry name" value="4Fe4S_Fe_S_CS"/>
</dbReference>
<dbReference type="InterPro" id="IPR016214">
    <property type="entry name" value="NAD-red_Hydgase_HoxS_gsu"/>
</dbReference>
<dbReference type="NCBIfam" id="NF005745">
    <property type="entry name" value="PRK07569.1"/>
    <property type="match status" value="1"/>
</dbReference>
<comment type="caution">
    <text evidence="16">The sequence shown here is derived from an EMBL/GenBank/DDBJ whole genome shotgun (WGS) entry which is preliminary data.</text>
</comment>
<dbReference type="CDD" id="cd00207">
    <property type="entry name" value="fer2"/>
    <property type="match status" value="1"/>
</dbReference>
<evidence type="ECO:0000256" key="2">
    <source>
        <dbReference type="ARBA" id="ARBA00004370"/>
    </source>
</evidence>
<dbReference type="SUPFAM" id="SSF54292">
    <property type="entry name" value="2Fe-2S ferredoxin-like"/>
    <property type="match status" value="1"/>
</dbReference>
<evidence type="ECO:0000256" key="5">
    <source>
        <dbReference type="ARBA" id="ARBA00022714"/>
    </source>
</evidence>
<evidence type="ECO:0000256" key="7">
    <source>
        <dbReference type="ARBA" id="ARBA00022967"/>
    </source>
</evidence>
<dbReference type="PROSITE" id="PS00641">
    <property type="entry name" value="COMPLEX1_75K_1"/>
    <property type="match status" value="1"/>
</dbReference>
<feature type="domain" description="4Fe-4S His(Cys)3-ligated-type" evidence="15">
    <location>
        <begin position="84"/>
        <end position="123"/>
    </location>
</feature>
<feature type="domain" description="2Fe-2S ferredoxin-type" evidence="13">
    <location>
        <begin position="5"/>
        <end position="84"/>
    </location>
</feature>
<dbReference type="PIRSF" id="PIRSF000309">
    <property type="entry name" value="NAD_red_hyd_HoxU"/>
    <property type="match status" value="1"/>
</dbReference>
<dbReference type="FunFam" id="3.30.70.20:FF:000002">
    <property type="entry name" value="NADH-ubiquinone oxidoreductase 75 kDa subunit"/>
    <property type="match status" value="1"/>
</dbReference>
<evidence type="ECO:0000256" key="3">
    <source>
        <dbReference type="ARBA" id="ARBA00005404"/>
    </source>
</evidence>
<keyword evidence="5" id="KW-0001">2Fe-2S</keyword>
<dbReference type="InterPro" id="IPR054351">
    <property type="entry name" value="NADH_UbQ_OxRdtase_ferredoxin"/>
</dbReference>
<keyword evidence="10" id="KW-0520">NAD</keyword>
<dbReference type="GO" id="GO:0046872">
    <property type="term" value="F:metal ion binding"/>
    <property type="evidence" value="ECO:0007669"/>
    <property type="project" value="UniProtKB-KW"/>
</dbReference>